<evidence type="ECO:0000313" key="2">
    <source>
        <dbReference type="EMBL" id="CAK0838124.1"/>
    </source>
</evidence>
<proteinExistence type="predicted"/>
<name>A0ABN9SZQ8_9DINO</name>
<feature type="compositionally biased region" description="Low complexity" evidence="1">
    <location>
        <begin position="116"/>
        <end position="145"/>
    </location>
</feature>
<keyword evidence="3" id="KW-1185">Reference proteome</keyword>
<evidence type="ECO:0000313" key="3">
    <source>
        <dbReference type="Proteomes" id="UP001189429"/>
    </source>
</evidence>
<organism evidence="2 3">
    <name type="scientific">Prorocentrum cordatum</name>
    <dbReference type="NCBI Taxonomy" id="2364126"/>
    <lineage>
        <taxon>Eukaryota</taxon>
        <taxon>Sar</taxon>
        <taxon>Alveolata</taxon>
        <taxon>Dinophyceae</taxon>
        <taxon>Prorocentrales</taxon>
        <taxon>Prorocentraceae</taxon>
        <taxon>Prorocentrum</taxon>
    </lineage>
</organism>
<reference evidence="2" key="1">
    <citation type="submission" date="2023-10" db="EMBL/GenBank/DDBJ databases">
        <authorList>
            <person name="Chen Y."/>
            <person name="Shah S."/>
            <person name="Dougan E. K."/>
            <person name="Thang M."/>
            <person name="Chan C."/>
        </authorList>
    </citation>
    <scope>NUCLEOTIDE SEQUENCE [LARGE SCALE GENOMIC DNA]</scope>
</reference>
<gene>
    <name evidence="2" type="ORF">PCOR1329_LOCUS34149</name>
</gene>
<sequence>MFKEQKSSMDKSTTIVEQTFLLKESALVTFADLDLRDEEWRGDVTELKCQTMQCMQLLAEASSSPKAAPSTPITSSLSLAASYFDGLVASFQDDQCINQFASILDFQILVSEQLWSSPSCTPSPPSAASSRTPTTTSSPFPATSYPEDRAAAPSSRG</sequence>
<comment type="caution">
    <text evidence="2">The sequence shown here is derived from an EMBL/GenBank/DDBJ whole genome shotgun (WGS) entry which is preliminary data.</text>
</comment>
<evidence type="ECO:0000256" key="1">
    <source>
        <dbReference type="SAM" id="MobiDB-lite"/>
    </source>
</evidence>
<accession>A0ABN9SZQ8</accession>
<protein>
    <submittedName>
        <fullName evidence="2">Uncharacterized protein</fullName>
    </submittedName>
</protein>
<dbReference type="EMBL" id="CAUYUJ010014199">
    <property type="protein sequence ID" value="CAK0838124.1"/>
    <property type="molecule type" value="Genomic_DNA"/>
</dbReference>
<dbReference type="Proteomes" id="UP001189429">
    <property type="component" value="Unassembled WGS sequence"/>
</dbReference>
<feature type="region of interest" description="Disordered" evidence="1">
    <location>
        <begin position="116"/>
        <end position="157"/>
    </location>
</feature>